<name>A0AA88YUN1_PINIB</name>
<dbReference type="EMBL" id="VSWD01000001">
    <property type="protein sequence ID" value="KAK3108231.1"/>
    <property type="molecule type" value="Genomic_DNA"/>
</dbReference>
<feature type="region of interest" description="Disordered" evidence="1">
    <location>
        <begin position="410"/>
        <end position="441"/>
    </location>
</feature>
<keyword evidence="3" id="KW-1185">Reference proteome</keyword>
<feature type="compositionally biased region" description="Polar residues" evidence="1">
    <location>
        <begin position="579"/>
        <end position="598"/>
    </location>
</feature>
<organism evidence="2 3">
    <name type="scientific">Pinctada imbricata</name>
    <name type="common">Atlantic pearl-oyster</name>
    <name type="synonym">Pinctada martensii</name>
    <dbReference type="NCBI Taxonomy" id="66713"/>
    <lineage>
        <taxon>Eukaryota</taxon>
        <taxon>Metazoa</taxon>
        <taxon>Spiralia</taxon>
        <taxon>Lophotrochozoa</taxon>
        <taxon>Mollusca</taxon>
        <taxon>Bivalvia</taxon>
        <taxon>Autobranchia</taxon>
        <taxon>Pteriomorphia</taxon>
        <taxon>Pterioida</taxon>
        <taxon>Pterioidea</taxon>
        <taxon>Pteriidae</taxon>
        <taxon>Pinctada</taxon>
    </lineage>
</organism>
<dbReference type="AlphaFoldDB" id="A0AA88YUN1"/>
<protein>
    <submittedName>
        <fullName evidence="2">Uncharacterized protein</fullName>
    </submittedName>
</protein>
<reference evidence="2" key="1">
    <citation type="submission" date="2019-08" db="EMBL/GenBank/DDBJ databases">
        <title>The improved chromosome-level genome for the pearl oyster Pinctada fucata martensii using PacBio sequencing and Hi-C.</title>
        <authorList>
            <person name="Zheng Z."/>
        </authorList>
    </citation>
    <scope>NUCLEOTIDE SEQUENCE</scope>
    <source>
        <strain evidence="2">ZZ-2019</strain>
        <tissue evidence="2">Adductor muscle</tissue>
    </source>
</reference>
<evidence type="ECO:0000313" key="2">
    <source>
        <dbReference type="EMBL" id="KAK3108231.1"/>
    </source>
</evidence>
<proteinExistence type="predicted"/>
<feature type="region of interest" description="Disordered" evidence="1">
    <location>
        <begin position="705"/>
        <end position="740"/>
    </location>
</feature>
<evidence type="ECO:0000256" key="1">
    <source>
        <dbReference type="SAM" id="MobiDB-lite"/>
    </source>
</evidence>
<feature type="compositionally biased region" description="Polar residues" evidence="1">
    <location>
        <begin position="410"/>
        <end position="420"/>
    </location>
</feature>
<feature type="region of interest" description="Disordered" evidence="1">
    <location>
        <begin position="579"/>
        <end position="626"/>
    </location>
</feature>
<comment type="caution">
    <text evidence="2">The sequence shown here is derived from an EMBL/GenBank/DDBJ whole genome shotgun (WGS) entry which is preliminary data.</text>
</comment>
<dbReference type="Proteomes" id="UP001186944">
    <property type="component" value="Unassembled WGS sequence"/>
</dbReference>
<gene>
    <name evidence="2" type="ORF">FSP39_003596</name>
</gene>
<feature type="region of interest" description="Disordered" evidence="1">
    <location>
        <begin position="284"/>
        <end position="304"/>
    </location>
</feature>
<feature type="region of interest" description="Disordered" evidence="1">
    <location>
        <begin position="646"/>
        <end position="665"/>
    </location>
</feature>
<feature type="compositionally biased region" description="Basic and acidic residues" evidence="1">
    <location>
        <begin position="421"/>
        <end position="435"/>
    </location>
</feature>
<sequence length="806" mass="91437">MMPEKYGNGYMYEMNVRSTRNPTSHMMPHPIRNMERTNISSQAHPASYSKCHTPYVKPNVAWPSIVDRRPAVDLRTMDNPDFIPVSQMPREGSREILSKTTYYNFPNQQQLQYYEPNFTHVGNFSQNCHRRPPTYREHIAHQAGEKVPCKTDVMYEQFLTRLYASSLSQRNVETMYQNRVNDVCHSPLDEIAFQKEYNSYMMSTNHMDFTQEVPAPEHYYELPPKCQCVSPTCAHKTCSVMSKHENQTNGQLHGNCLIDNNFPEARHSAMRLGQMNYTGERVQNQNRSNNQLQQSSSISNSSSGCSSVLKNQKCNAKSSPTPYPRNIKPLETSTWIKAIEQVFKKELGQIDRSLVCKHIAAILNKDKNADAASIMSQLKQLLEGLKVELLLNDKKSTKSTREDARLHAKQNIQQGLGSSETPEKNTRTTSEHAAEASETTNIPSNIESIEDKQIITKIENTTETSCDHKPAIDTASIKHEVSTVDETCRENKFRIKQETDNTTYPTVSVHNEIKVKKEQDDDSVQLDIKSNVKHERTDCLGQLIAQSESLCMTKSYEEKATSGIPNLTSTVVTPQNIQEIQQGKESTQSHSVSTQHNNSSRDEKFQFCHRNPNSLRNTRRQDRESVTDLAKRLIEEEMNNLKSASFNASGKHSENVNDKQGAQQRHDHAFHENFPFLSSLNTPNLTQSQFGLAGEVMRDLLKSRENSQEDNFTDQSKLPLDATSHTGNSNDGLKRKRDASADDVSSGFKLKFRKSSKSSDKKRSSDHQNLFSTTPLLAGVDIIDFEGSNNQKDISVSQEQFDSLFS</sequence>
<evidence type="ECO:0000313" key="3">
    <source>
        <dbReference type="Proteomes" id="UP001186944"/>
    </source>
</evidence>
<accession>A0AA88YUN1</accession>